<gene>
    <name evidence="1" type="ORF">GE061_010164</name>
</gene>
<comment type="caution">
    <text evidence="1">The sequence shown here is derived from an EMBL/GenBank/DDBJ whole genome shotgun (WGS) entry which is preliminary data.</text>
</comment>
<dbReference type="AlphaFoldDB" id="A0A6A4KJT2"/>
<evidence type="ECO:0008006" key="3">
    <source>
        <dbReference type="Google" id="ProtNLM"/>
    </source>
</evidence>
<sequence>MKILVVFCVSAIFVCGYSAIPPDNLVCTAGYTSFKDKCNNCICKERNPGEPVPPFLCTRMLCGDYI</sequence>
<evidence type="ECO:0000313" key="2">
    <source>
        <dbReference type="Proteomes" id="UP000466442"/>
    </source>
</evidence>
<reference evidence="1" key="1">
    <citation type="journal article" date="2021" name="Mol. Ecol. Resour.">
        <title>Apolygus lucorum genome provides insights into omnivorousness and mesophyll feeding.</title>
        <authorList>
            <person name="Liu Y."/>
            <person name="Liu H."/>
            <person name="Wang H."/>
            <person name="Huang T."/>
            <person name="Liu B."/>
            <person name="Yang B."/>
            <person name="Yin L."/>
            <person name="Li B."/>
            <person name="Zhang Y."/>
            <person name="Zhang S."/>
            <person name="Jiang F."/>
            <person name="Zhang X."/>
            <person name="Ren Y."/>
            <person name="Wang B."/>
            <person name="Wang S."/>
            <person name="Lu Y."/>
            <person name="Wu K."/>
            <person name="Fan W."/>
            <person name="Wang G."/>
        </authorList>
    </citation>
    <scope>NUCLEOTIDE SEQUENCE</scope>
    <source>
        <strain evidence="1">12Hb</strain>
    </source>
</reference>
<protein>
    <recommendedName>
        <fullName evidence="3">Pacifastin domain-containing protein</fullName>
    </recommendedName>
</protein>
<evidence type="ECO:0000313" key="1">
    <source>
        <dbReference type="EMBL" id="KAF6215412.1"/>
    </source>
</evidence>
<dbReference type="EMBL" id="WIXP02000002">
    <property type="protein sequence ID" value="KAF6215412.1"/>
    <property type="molecule type" value="Genomic_DNA"/>
</dbReference>
<keyword evidence="2" id="KW-1185">Reference proteome</keyword>
<name>A0A6A4KJT2_APOLU</name>
<accession>A0A6A4KJT2</accession>
<proteinExistence type="predicted"/>
<organism evidence="1 2">
    <name type="scientific">Apolygus lucorum</name>
    <name type="common">Small green plant bug</name>
    <name type="synonym">Lygocoris lucorum</name>
    <dbReference type="NCBI Taxonomy" id="248454"/>
    <lineage>
        <taxon>Eukaryota</taxon>
        <taxon>Metazoa</taxon>
        <taxon>Ecdysozoa</taxon>
        <taxon>Arthropoda</taxon>
        <taxon>Hexapoda</taxon>
        <taxon>Insecta</taxon>
        <taxon>Pterygota</taxon>
        <taxon>Neoptera</taxon>
        <taxon>Paraneoptera</taxon>
        <taxon>Hemiptera</taxon>
        <taxon>Heteroptera</taxon>
        <taxon>Panheteroptera</taxon>
        <taxon>Cimicomorpha</taxon>
        <taxon>Miridae</taxon>
        <taxon>Mirini</taxon>
        <taxon>Apolygus</taxon>
    </lineage>
</organism>
<dbReference type="Proteomes" id="UP000466442">
    <property type="component" value="Unassembled WGS sequence"/>
</dbReference>